<evidence type="ECO:0000256" key="6">
    <source>
        <dbReference type="ARBA" id="ARBA00023141"/>
    </source>
</evidence>
<dbReference type="PANTHER" id="PTHR43406">
    <property type="entry name" value="TRYPTOPHAN SYNTHASE, ALPHA CHAIN"/>
    <property type="match status" value="1"/>
</dbReference>
<evidence type="ECO:0000256" key="4">
    <source>
        <dbReference type="ARBA" id="ARBA00022605"/>
    </source>
</evidence>
<evidence type="ECO:0000256" key="7">
    <source>
        <dbReference type="ARBA" id="ARBA00023239"/>
    </source>
</evidence>
<dbReference type="PROSITE" id="PS00167">
    <property type="entry name" value="TRP_SYNTHASE_ALPHA"/>
    <property type="match status" value="1"/>
</dbReference>
<keyword evidence="4 9" id="KW-0028">Amino-acid biosynthesis</keyword>
<feature type="active site" description="Proton acceptor" evidence="9">
    <location>
        <position position="66"/>
    </location>
</feature>
<evidence type="ECO:0000256" key="3">
    <source>
        <dbReference type="ARBA" id="ARBA00011270"/>
    </source>
</evidence>
<comment type="catalytic activity">
    <reaction evidence="8 9">
        <text>(1S,2R)-1-C-(indol-3-yl)glycerol 3-phosphate + L-serine = D-glyceraldehyde 3-phosphate + L-tryptophan + H2O</text>
        <dbReference type="Rhea" id="RHEA:10532"/>
        <dbReference type="ChEBI" id="CHEBI:15377"/>
        <dbReference type="ChEBI" id="CHEBI:33384"/>
        <dbReference type="ChEBI" id="CHEBI:57912"/>
        <dbReference type="ChEBI" id="CHEBI:58866"/>
        <dbReference type="ChEBI" id="CHEBI:59776"/>
        <dbReference type="EC" id="4.2.1.20"/>
    </reaction>
</comment>
<name>A0AAU7TAX7_9ACTN</name>
<evidence type="ECO:0000256" key="2">
    <source>
        <dbReference type="ARBA" id="ARBA00004733"/>
    </source>
</evidence>
<protein>
    <recommendedName>
        <fullName evidence="9">Tryptophan synthase alpha chain</fullName>
        <ecNumber evidence="9">4.2.1.20</ecNumber>
    </recommendedName>
</protein>
<dbReference type="HAMAP" id="MF_00131">
    <property type="entry name" value="Trp_synth_alpha"/>
    <property type="match status" value="1"/>
</dbReference>
<feature type="active site" description="Proton acceptor" evidence="9">
    <location>
        <position position="55"/>
    </location>
</feature>
<dbReference type="Pfam" id="PF00290">
    <property type="entry name" value="Trp_syntA"/>
    <property type="match status" value="1"/>
</dbReference>
<dbReference type="Gene3D" id="3.20.20.70">
    <property type="entry name" value="Aldolase class I"/>
    <property type="match status" value="1"/>
</dbReference>
<dbReference type="PANTHER" id="PTHR43406:SF1">
    <property type="entry name" value="TRYPTOPHAN SYNTHASE ALPHA CHAIN, CHLOROPLASTIC"/>
    <property type="match status" value="1"/>
</dbReference>
<accession>A0AAU7TAX7</accession>
<evidence type="ECO:0000256" key="9">
    <source>
        <dbReference type="HAMAP-Rule" id="MF_00131"/>
    </source>
</evidence>
<dbReference type="GO" id="GO:0005829">
    <property type="term" value="C:cytosol"/>
    <property type="evidence" value="ECO:0007669"/>
    <property type="project" value="TreeGrafter"/>
</dbReference>
<comment type="pathway">
    <text evidence="2 9">Amino-acid biosynthesis; L-tryptophan biosynthesis; L-tryptophan from chorismate: step 5/5.</text>
</comment>
<keyword evidence="7 9" id="KW-0456">Lyase</keyword>
<dbReference type="EC" id="4.2.1.20" evidence="9"/>
<comment type="subunit">
    <text evidence="3 9">Tetramer of two alpha and two beta chains.</text>
</comment>
<dbReference type="GO" id="GO:0004834">
    <property type="term" value="F:tryptophan synthase activity"/>
    <property type="evidence" value="ECO:0007669"/>
    <property type="project" value="UniProtKB-UniRule"/>
</dbReference>
<organism evidence="11">
    <name type="scientific">Kribbella sp. HUAS MG21</name>
    <dbReference type="NCBI Taxonomy" id="3160966"/>
    <lineage>
        <taxon>Bacteria</taxon>
        <taxon>Bacillati</taxon>
        <taxon>Actinomycetota</taxon>
        <taxon>Actinomycetes</taxon>
        <taxon>Propionibacteriales</taxon>
        <taxon>Kribbellaceae</taxon>
        <taxon>Kribbella</taxon>
    </lineage>
</organism>
<dbReference type="EMBL" id="CP158165">
    <property type="protein sequence ID" value="XBV24033.1"/>
    <property type="molecule type" value="Genomic_DNA"/>
</dbReference>
<dbReference type="FunFam" id="3.20.20.70:FF:000037">
    <property type="entry name" value="Tryptophan synthase alpha chain"/>
    <property type="match status" value="1"/>
</dbReference>
<reference evidence="11" key="1">
    <citation type="submission" date="2024-06" db="EMBL/GenBank/DDBJ databases">
        <title>Kribbella sp. strain HUAS MG21 genome sequences.</title>
        <authorList>
            <person name="Mo P."/>
        </authorList>
    </citation>
    <scope>NUCLEOTIDE SEQUENCE</scope>
    <source>
        <strain evidence="11">HUAS MG21</strain>
    </source>
</reference>
<dbReference type="InterPro" id="IPR002028">
    <property type="entry name" value="Trp_synthase_suA"/>
</dbReference>
<comment type="similarity">
    <text evidence="9 10">Belongs to the TrpA family.</text>
</comment>
<dbReference type="RefSeq" id="WP_350276859.1">
    <property type="nucleotide sequence ID" value="NZ_CP158165.1"/>
</dbReference>
<keyword evidence="6 9" id="KW-0057">Aromatic amino acid biosynthesis</keyword>
<dbReference type="CDD" id="cd04724">
    <property type="entry name" value="Tryptophan_synthase_alpha"/>
    <property type="match status" value="1"/>
</dbReference>
<evidence type="ECO:0000256" key="5">
    <source>
        <dbReference type="ARBA" id="ARBA00022822"/>
    </source>
</evidence>
<dbReference type="AlphaFoldDB" id="A0AAU7TAX7"/>
<keyword evidence="5 9" id="KW-0822">Tryptophan biosynthesis</keyword>
<comment type="function">
    <text evidence="1 9">The alpha subunit is responsible for the aldol cleavage of indoleglycerol phosphate to indole and glyceraldehyde 3-phosphate.</text>
</comment>
<dbReference type="NCBIfam" id="TIGR00262">
    <property type="entry name" value="trpA"/>
    <property type="match status" value="1"/>
</dbReference>
<dbReference type="InterPro" id="IPR018204">
    <property type="entry name" value="Trp_synthase_alpha_AS"/>
</dbReference>
<sequence>MSELVALGKAGAAIRKANAEGRGALVGYLPAGFPSYDGGVDAIKALVDGGCDVLEIGLPYSDPVMDGVTIQRAAAAALAGGVRTRDVLSTVEKVAAYSDVPVLVMTYWNPVERYGVDRFAADFAAAGGAGLITPDLIPDEGAEWIAAADKNELDKVFLVSPSSTDERIAMTTAACRGFVYATAVMGVTGARDKPSDLAAPLVARVKAATSIPVGVGLGISNADQAAGVAAFADAAIVGAALVKALEDGGPAGVRALAESLSEGVRREPRPSVDR</sequence>
<evidence type="ECO:0000313" key="11">
    <source>
        <dbReference type="EMBL" id="XBV24033.1"/>
    </source>
</evidence>
<dbReference type="InterPro" id="IPR011060">
    <property type="entry name" value="RibuloseP-bd_barrel"/>
</dbReference>
<dbReference type="SUPFAM" id="SSF51366">
    <property type="entry name" value="Ribulose-phoshate binding barrel"/>
    <property type="match status" value="1"/>
</dbReference>
<evidence type="ECO:0000256" key="10">
    <source>
        <dbReference type="RuleBase" id="RU003662"/>
    </source>
</evidence>
<evidence type="ECO:0000256" key="8">
    <source>
        <dbReference type="ARBA" id="ARBA00049047"/>
    </source>
</evidence>
<gene>
    <name evidence="9 11" type="primary">trpA</name>
    <name evidence="11" type="ORF">ABN611_36430</name>
</gene>
<dbReference type="InterPro" id="IPR013785">
    <property type="entry name" value="Aldolase_TIM"/>
</dbReference>
<proteinExistence type="inferred from homology"/>
<evidence type="ECO:0000256" key="1">
    <source>
        <dbReference type="ARBA" id="ARBA00003365"/>
    </source>
</evidence>